<proteinExistence type="predicted"/>
<name>A0A2Z5TP91_9STRE</name>
<protein>
    <submittedName>
        <fullName evidence="1">Uncharacterized protein</fullName>
    </submittedName>
</protein>
<evidence type="ECO:0000313" key="2">
    <source>
        <dbReference type="Proteomes" id="UP000269331"/>
    </source>
</evidence>
<sequence length="42" mass="5357">MEEKVYFEQDFQFFYFCPKRETLRNINLSTFLRNLVMIERLF</sequence>
<organism evidence="1 2">
    <name type="scientific">Streptococcus ruminantium</name>
    <dbReference type="NCBI Taxonomy" id="1917441"/>
    <lineage>
        <taxon>Bacteria</taxon>
        <taxon>Bacillati</taxon>
        <taxon>Bacillota</taxon>
        <taxon>Bacilli</taxon>
        <taxon>Lactobacillales</taxon>
        <taxon>Streptococcaceae</taxon>
        <taxon>Streptococcus</taxon>
    </lineage>
</organism>
<gene>
    <name evidence="1" type="ORF">SR187_3080</name>
</gene>
<dbReference type="AlphaFoldDB" id="A0A2Z5TP91"/>
<reference evidence="1 2" key="1">
    <citation type="journal article" date="2018" name="Genome Biol. Evol.">
        <title>Complete Genome Sequence of Streptococcus ruminantium sp. nov. GUT-187T (=DSM 104980T =JCM 31869T), the Type Strain of S. ruminantium, and Comparison with Genome Sequences of Streptococcus suis Strains.</title>
        <authorList>
            <person name="Tohya M."/>
            <person name="Sekizaki T."/>
            <person name="Miyoshi-Akiyama T."/>
        </authorList>
    </citation>
    <scope>NUCLEOTIDE SEQUENCE [LARGE SCALE GENOMIC DNA]</scope>
    <source>
        <strain evidence="1 2">GUT187T</strain>
    </source>
</reference>
<dbReference type="EMBL" id="AP018400">
    <property type="protein sequence ID" value="BBA92225.1"/>
    <property type="molecule type" value="Genomic_DNA"/>
</dbReference>
<dbReference type="Proteomes" id="UP000269331">
    <property type="component" value="Chromosome"/>
</dbReference>
<evidence type="ECO:0000313" key="1">
    <source>
        <dbReference type="EMBL" id="BBA92225.1"/>
    </source>
</evidence>
<dbReference type="KEGG" id="srq:SR187_3080"/>
<accession>A0A2Z5TP91</accession>